<proteinExistence type="predicted"/>
<organism evidence="2 3">
    <name type="scientific">Comamonas terrae</name>
    <dbReference type="NCBI Taxonomy" id="673548"/>
    <lineage>
        <taxon>Bacteria</taxon>
        <taxon>Pseudomonadati</taxon>
        <taxon>Pseudomonadota</taxon>
        <taxon>Betaproteobacteria</taxon>
        <taxon>Burkholderiales</taxon>
        <taxon>Comamonadaceae</taxon>
        <taxon>Comamonas</taxon>
    </lineage>
</organism>
<keyword evidence="3" id="KW-1185">Reference proteome</keyword>
<comment type="caution">
    <text evidence="2">The sequence shown here is derived from an EMBL/GenBank/DDBJ whole genome shotgun (WGS) entry which is preliminary data.</text>
</comment>
<feature type="transmembrane region" description="Helical" evidence="1">
    <location>
        <begin position="101"/>
        <end position="119"/>
    </location>
</feature>
<keyword evidence="1" id="KW-0472">Membrane</keyword>
<gene>
    <name evidence="2" type="ORF">ACFSW6_02095</name>
</gene>
<accession>A0ABW5UGX6</accession>
<evidence type="ECO:0000313" key="2">
    <source>
        <dbReference type="EMBL" id="MFD2752864.1"/>
    </source>
</evidence>
<sequence>MLRVIKDKDGNERIVTEDEYHREKSLNAFGGVIEAVAISAHQSGGLLFAANCLLFILLVLLYMLGCVAYNIHPEGTSVLAMIGKGVVGLGVLGTLVAQTRWIALLVQLAVLFGLLSQMIRIG</sequence>
<protein>
    <submittedName>
        <fullName evidence="2">Uncharacterized protein</fullName>
    </submittedName>
</protein>
<dbReference type="RefSeq" id="WP_066472922.1">
    <property type="nucleotide sequence ID" value="NZ_BCNT01000003.1"/>
</dbReference>
<name>A0ABW5UGX6_9BURK</name>
<reference evidence="3" key="1">
    <citation type="journal article" date="2019" name="Int. J. Syst. Evol. Microbiol.">
        <title>The Global Catalogue of Microorganisms (GCM) 10K type strain sequencing project: providing services to taxonomists for standard genome sequencing and annotation.</title>
        <authorList>
            <consortium name="The Broad Institute Genomics Platform"/>
            <consortium name="The Broad Institute Genome Sequencing Center for Infectious Disease"/>
            <person name="Wu L."/>
            <person name="Ma J."/>
        </authorList>
    </citation>
    <scope>NUCLEOTIDE SEQUENCE [LARGE SCALE GENOMIC DNA]</scope>
    <source>
        <strain evidence="3">TISTR 1906</strain>
    </source>
</reference>
<evidence type="ECO:0000256" key="1">
    <source>
        <dbReference type="SAM" id="Phobius"/>
    </source>
</evidence>
<keyword evidence="1" id="KW-0812">Transmembrane</keyword>
<dbReference type="Proteomes" id="UP001597463">
    <property type="component" value="Unassembled WGS sequence"/>
</dbReference>
<dbReference type="EMBL" id="JBHUMV010000001">
    <property type="protein sequence ID" value="MFD2752864.1"/>
    <property type="molecule type" value="Genomic_DNA"/>
</dbReference>
<evidence type="ECO:0000313" key="3">
    <source>
        <dbReference type="Proteomes" id="UP001597463"/>
    </source>
</evidence>
<feature type="transmembrane region" description="Helical" evidence="1">
    <location>
        <begin position="46"/>
        <end position="71"/>
    </location>
</feature>
<keyword evidence="1" id="KW-1133">Transmembrane helix</keyword>
<feature type="transmembrane region" description="Helical" evidence="1">
    <location>
        <begin position="78"/>
        <end position="95"/>
    </location>
</feature>